<dbReference type="RefSeq" id="WP_377353930.1">
    <property type="nucleotide sequence ID" value="NZ_JBHTLQ010000030.1"/>
</dbReference>
<dbReference type="InterPro" id="IPR043736">
    <property type="entry name" value="DUF5681"/>
</dbReference>
<evidence type="ECO:0000313" key="3">
    <source>
        <dbReference type="EMBL" id="MFD1191580.1"/>
    </source>
</evidence>
<evidence type="ECO:0000256" key="1">
    <source>
        <dbReference type="SAM" id="MobiDB-lite"/>
    </source>
</evidence>
<gene>
    <name evidence="3" type="ORF">ACFQ27_13400</name>
</gene>
<keyword evidence="4" id="KW-1185">Reference proteome</keyword>
<organism evidence="3 4">
    <name type="scientific">Phenylobacterium conjunctum</name>
    <dbReference type="NCBI Taxonomy" id="1298959"/>
    <lineage>
        <taxon>Bacteria</taxon>
        <taxon>Pseudomonadati</taxon>
        <taxon>Pseudomonadota</taxon>
        <taxon>Alphaproteobacteria</taxon>
        <taxon>Caulobacterales</taxon>
        <taxon>Caulobacteraceae</taxon>
        <taxon>Phenylobacterium</taxon>
    </lineage>
</organism>
<evidence type="ECO:0000313" key="4">
    <source>
        <dbReference type="Proteomes" id="UP001597216"/>
    </source>
</evidence>
<reference evidence="4" key="1">
    <citation type="journal article" date="2019" name="Int. J. Syst. Evol. Microbiol.">
        <title>The Global Catalogue of Microorganisms (GCM) 10K type strain sequencing project: providing services to taxonomists for standard genome sequencing and annotation.</title>
        <authorList>
            <consortium name="The Broad Institute Genomics Platform"/>
            <consortium name="The Broad Institute Genome Sequencing Center for Infectious Disease"/>
            <person name="Wu L."/>
            <person name="Ma J."/>
        </authorList>
    </citation>
    <scope>NUCLEOTIDE SEQUENCE [LARGE SCALE GENOMIC DNA]</scope>
    <source>
        <strain evidence="4">CCUG 55074</strain>
    </source>
</reference>
<feature type="domain" description="DUF5681" evidence="2">
    <location>
        <begin position="21"/>
        <end position="106"/>
    </location>
</feature>
<comment type="caution">
    <text evidence="3">The sequence shown here is derived from an EMBL/GenBank/DDBJ whole genome shotgun (WGS) entry which is preliminary data.</text>
</comment>
<dbReference type="Pfam" id="PF18932">
    <property type="entry name" value="DUF5681"/>
    <property type="match status" value="1"/>
</dbReference>
<protein>
    <submittedName>
        <fullName evidence="3">DUF5681 domain-containing protein</fullName>
    </submittedName>
</protein>
<feature type="compositionally biased region" description="Basic and acidic residues" evidence="1">
    <location>
        <begin position="1"/>
        <end position="16"/>
    </location>
</feature>
<name>A0ABW3T3I6_9CAUL</name>
<dbReference type="Proteomes" id="UP001597216">
    <property type="component" value="Unassembled WGS sequence"/>
</dbReference>
<accession>A0ABW3T3I6</accession>
<feature type="region of interest" description="Disordered" evidence="1">
    <location>
        <begin position="1"/>
        <end position="48"/>
    </location>
</feature>
<proteinExistence type="predicted"/>
<dbReference type="EMBL" id="JBHTLQ010000030">
    <property type="protein sequence ID" value="MFD1191580.1"/>
    <property type="molecule type" value="Genomic_DNA"/>
</dbReference>
<evidence type="ECO:0000259" key="2">
    <source>
        <dbReference type="Pfam" id="PF18932"/>
    </source>
</evidence>
<sequence>MSRDREKPEGDYEVGYKKPPKHTQFKPGESGRSRKRTRPKVKPMMMPKTLDEVVREAASRKVKLKDGDKVREVPLSDVVVRRILENGISSKNPRDARLALELLTRANAFGEREPTTDEIARSLTPAELRLIEGVREDFGQYFLEPGDDAPDPEDREQD</sequence>